<feature type="domain" description="Pyridine nucleotide-disulphide oxidoreductase dimerisation" evidence="4">
    <location>
        <begin position="344"/>
        <end position="448"/>
    </location>
</feature>
<dbReference type="Proteomes" id="UP000182894">
    <property type="component" value="Unassembled WGS sequence"/>
</dbReference>
<proteinExistence type="predicted"/>
<evidence type="ECO:0000313" key="6">
    <source>
        <dbReference type="EMBL" id="SDG46454.1"/>
    </source>
</evidence>
<dbReference type="GO" id="GO:0003955">
    <property type="term" value="F:NAD(P)H dehydrogenase (quinone) activity"/>
    <property type="evidence" value="ECO:0007669"/>
    <property type="project" value="TreeGrafter"/>
</dbReference>
<keyword evidence="2" id="KW-0285">Flavoprotein</keyword>
<dbReference type="STRING" id="89065.SAMN05216605_102161"/>
<protein>
    <submittedName>
        <fullName evidence="6">Dihydrolipoamide dehydrogenase</fullName>
    </submittedName>
</protein>
<dbReference type="Pfam" id="PF02852">
    <property type="entry name" value="Pyr_redox_dim"/>
    <property type="match status" value="1"/>
</dbReference>
<dbReference type="PANTHER" id="PTHR43014:SF4">
    <property type="entry name" value="PYRIDINE NUCLEOTIDE-DISULFIDE OXIDOREDUCTASE RCLA-RELATED"/>
    <property type="match status" value="1"/>
</dbReference>
<evidence type="ECO:0000256" key="3">
    <source>
        <dbReference type="ARBA" id="ARBA00022827"/>
    </source>
</evidence>
<comment type="cofactor">
    <cofactor evidence="1">
        <name>FAD</name>
        <dbReference type="ChEBI" id="CHEBI:57692"/>
    </cofactor>
</comment>
<name>A0A1G7UG46_9PSED</name>
<keyword evidence="3" id="KW-0274">FAD</keyword>
<evidence type="ECO:0000256" key="2">
    <source>
        <dbReference type="ARBA" id="ARBA00022630"/>
    </source>
</evidence>
<sequence>MQTRKVDVAIIGAGTAGSTAFHALKATGKQVVLIDRGPLGTTCARVGCMPSKAALHAGMHWKVAKALAASATPSTQGPQALWSHARQTRDALAGAAAERTRKAAGESLIMAEARFVAPGILQAGEQRIEASAFIVATGSRPVVPKALDGVASRILTTDTLFDLGVLPARMGILGLGAIGLELGLALSRLDVQVVAADQKDAIGGIQDPDVLERAIARFETELPMWLGAAVEVSLEGDQVRMRAGERDALVDRLLVVTGRQPNTEALDLAAAGISLDQAGRPSIDPATMQACGPSQVPIFFAGDVQPDRPLMHEAADEGQMAAQAALASLRGESWPGASRRVPITILFTDPDACAVGMTYEAAVQEGAVVGTAEGSGNGRSKILGAPENLLHIYADPGSGALLGASMLLTQGEHLAHLIAWAIQAKQTVNDLLAMPYYHPSIEEMLQSALKSASQQMRP</sequence>
<dbReference type="InterPro" id="IPR023753">
    <property type="entry name" value="FAD/NAD-binding_dom"/>
</dbReference>
<evidence type="ECO:0000256" key="1">
    <source>
        <dbReference type="ARBA" id="ARBA00001974"/>
    </source>
</evidence>
<dbReference type="OrthoDB" id="9800167at2"/>
<evidence type="ECO:0000313" key="7">
    <source>
        <dbReference type="Proteomes" id="UP000182894"/>
    </source>
</evidence>
<dbReference type="Gene3D" id="3.50.50.60">
    <property type="entry name" value="FAD/NAD(P)-binding domain"/>
    <property type="match status" value="2"/>
</dbReference>
<feature type="domain" description="FAD/NAD(P)-binding" evidence="5">
    <location>
        <begin position="7"/>
        <end position="318"/>
    </location>
</feature>
<evidence type="ECO:0000259" key="4">
    <source>
        <dbReference type="Pfam" id="PF02852"/>
    </source>
</evidence>
<dbReference type="NCBIfam" id="NF004939">
    <property type="entry name" value="PRK06292.1-1"/>
    <property type="match status" value="1"/>
</dbReference>
<dbReference type="AlphaFoldDB" id="A0A1G7UG46"/>
<dbReference type="Pfam" id="PF07992">
    <property type="entry name" value="Pyr_redox_2"/>
    <property type="match status" value="1"/>
</dbReference>
<dbReference type="GO" id="GO:0050660">
    <property type="term" value="F:flavin adenine dinucleotide binding"/>
    <property type="evidence" value="ECO:0007669"/>
    <property type="project" value="TreeGrafter"/>
</dbReference>
<dbReference type="Gene3D" id="3.30.390.30">
    <property type="match status" value="1"/>
</dbReference>
<reference evidence="7" key="1">
    <citation type="submission" date="2016-10" db="EMBL/GenBank/DDBJ databases">
        <authorList>
            <person name="Varghese N."/>
            <person name="Submissions S."/>
        </authorList>
    </citation>
    <scope>NUCLEOTIDE SEQUENCE [LARGE SCALE GENOMIC DNA]</scope>
    <source>
        <strain evidence="7">ATCC 700689</strain>
    </source>
</reference>
<dbReference type="InterPro" id="IPR036188">
    <property type="entry name" value="FAD/NAD-bd_sf"/>
</dbReference>
<dbReference type="SUPFAM" id="SSF51905">
    <property type="entry name" value="FAD/NAD(P)-binding domain"/>
    <property type="match status" value="1"/>
</dbReference>
<keyword evidence="7" id="KW-1185">Reference proteome</keyword>
<organism evidence="6 7">
    <name type="scientific">Pseudomonas abietaniphila</name>
    <dbReference type="NCBI Taxonomy" id="89065"/>
    <lineage>
        <taxon>Bacteria</taxon>
        <taxon>Pseudomonadati</taxon>
        <taxon>Pseudomonadota</taxon>
        <taxon>Gammaproteobacteria</taxon>
        <taxon>Pseudomonadales</taxon>
        <taxon>Pseudomonadaceae</taxon>
        <taxon>Pseudomonas</taxon>
    </lineage>
</organism>
<dbReference type="SUPFAM" id="SSF55424">
    <property type="entry name" value="FAD/NAD-linked reductases, dimerisation (C-terminal) domain"/>
    <property type="match status" value="1"/>
</dbReference>
<dbReference type="PRINTS" id="PR00411">
    <property type="entry name" value="PNDRDTASEI"/>
</dbReference>
<evidence type="ECO:0000259" key="5">
    <source>
        <dbReference type="Pfam" id="PF07992"/>
    </source>
</evidence>
<gene>
    <name evidence="6" type="ORF">SAMN05216605_102161</name>
</gene>
<dbReference type="PRINTS" id="PR00368">
    <property type="entry name" value="FADPNR"/>
</dbReference>
<dbReference type="InterPro" id="IPR004099">
    <property type="entry name" value="Pyr_nucl-diS_OxRdtase_dimer"/>
</dbReference>
<dbReference type="InterPro" id="IPR016156">
    <property type="entry name" value="FAD/NAD-linked_Rdtase_dimer_sf"/>
</dbReference>
<dbReference type="EMBL" id="FNCO01000002">
    <property type="protein sequence ID" value="SDG46454.1"/>
    <property type="molecule type" value="Genomic_DNA"/>
</dbReference>
<dbReference type="PANTHER" id="PTHR43014">
    <property type="entry name" value="MERCURIC REDUCTASE"/>
    <property type="match status" value="1"/>
</dbReference>
<accession>A0A1G7UG46</accession>
<dbReference type="RefSeq" id="WP_004350672.1">
    <property type="nucleotide sequence ID" value="NZ_FNCO01000002.1"/>
</dbReference>